<proteinExistence type="inferred from homology"/>
<dbReference type="Gene3D" id="3.10.20.590">
    <property type="match status" value="1"/>
</dbReference>
<dbReference type="InterPro" id="IPR002302">
    <property type="entry name" value="Leu-tRNA-ligase"/>
</dbReference>
<dbReference type="Gene3D" id="3.40.50.620">
    <property type="entry name" value="HUPs"/>
    <property type="match status" value="2"/>
</dbReference>
<dbReference type="Proteomes" id="UP000179352">
    <property type="component" value="Unassembled WGS sequence"/>
</dbReference>
<accession>A0A1F6WWW3</accession>
<evidence type="ECO:0000256" key="3">
    <source>
        <dbReference type="ARBA" id="ARBA00022598"/>
    </source>
</evidence>
<keyword evidence="2 10" id="KW-0963">Cytoplasm</keyword>
<sequence>MKNYNHKKIENKWQKEWEKKGVYNAKSPSTRAKLATGRLKNKKFYSLIEFPYPSGDGLHVGHPRPYIGMDIISRYKRMQGFNVLYPIGWDAFGLPTENYAIKTGKDPKVVTKENSNTFRRQIKSLGISFDWSREINTTDPKYYKWTQWIFLQFLKKDLAYKAKIAINWCPQDKIGLANEEVVNGCCERCGAKVEKREKEQWMLAITKYAERLDKDLDTVNYLPQIKLAQRNWIGKSEGAEINFVVRQDLTISIKVFTTRPDTIYGATYLVLAPEHKLVNLITTPSQKNYVTNYVTKSKKKSDLDRMNAEKDKTGVFTGAYAINPATKEKIPIWIADYVLASYGTGAIMAVPAHDERDFEFAKKYNLPIKQVIQPVFGIENKRDDVVHRNTITGIVKSRDGKKVLMLKWKEYDWLSGVIGGINEGELPEKAAEREVLEETGYKTRAIFVSPISIESHFYAEHKNEWRSRIDHPVVLELLSDEPEVVLPREKEKHEIKWVDIKEIFASTMFGNNKLALELALSQSAYIGFNGKHKDSLVNSGQFDGLDSEKAKKEIVKFVEGEEKITFKLRDWVFSRQRYWGEPIPVVHCEKCGVVPVPDKDLPVELPKVKNYQPTENGESPLANIKSFVDTRCPLCKGKAKRETDTMPNWAGSSWYYLRYTDPKNAKEFASMKNLRYWLGVDPVRSRARDVVASPSDRGTATSNGVDWYNGGNEHTTLHLLYSRFWHKFLFDLKLVPTPEPYKKRTSHGMILGEGGVKMSKSLGNVINPDEMVKIYGADTLRLYEMFMGPFDQSVAWSTESIIGARRFIEKVWRIASYLQQQENSVSRKSHPEGEGSSAQNFPVADKLVSPDTLTQDFLLRNVNHSQRYTGSLTKLLHKTIKKVSEDIEDMHFNTAISAMMILATEMEKTKTVSVKDFKMFLQILAPFAPHATEELWTMLGEKNTIHLSDWPKWHEGLIKDEEIKIAVQVNGKVKAEIIIPADDGEKEVTRKALAHKAILGFMAGRSVQKTIYVKNRLINIVV</sequence>
<keyword evidence="6 10" id="KW-0067">ATP-binding</keyword>
<dbReference type="GO" id="GO:0004823">
    <property type="term" value="F:leucine-tRNA ligase activity"/>
    <property type="evidence" value="ECO:0007669"/>
    <property type="project" value="UniProtKB-UniRule"/>
</dbReference>
<dbReference type="InterPro" id="IPR001412">
    <property type="entry name" value="aa-tRNA-synth_I_CS"/>
</dbReference>
<dbReference type="CDD" id="cd07958">
    <property type="entry name" value="Anticodon_Ia_Leu_BEm"/>
    <property type="match status" value="1"/>
</dbReference>
<dbReference type="Gene3D" id="3.90.79.10">
    <property type="entry name" value="Nucleoside Triphosphate Pyrophosphohydrolase"/>
    <property type="match status" value="1"/>
</dbReference>
<evidence type="ECO:0000256" key="6">
    <source>
        <dbReference type="ARBA" id="ARBA00022840"/>
    </source>
</evidence>
<evidence type="ECO:0000256" key="10">
    <source>
        <dbReference type="HAMAP-Rule" id="MF_00049"/>
    </source>
</evidence>
<dbReference type="InterPro" id="IPR020084">
    <property type="entry name" value="NUDIX_hydrolase_CS"/>
</dbReference>
<dbReference type="PROSITE" id="PS00893">
    <property type="entry name" value="NUDIX_BOX"/>
    <property type="match status" value="1"/>
</dbReference>
<evidence type="ECO:0000256" key="7">
    <source>
        <dbReference type="ARBA" id="ARBA00022917"/>
    </source>
</evidence>
<dbReference type="InterPro" id="IPR009008">
    <property type="entry name" value="Val/Leu/Ile-tRNA-synth_edit"/>
</dbReference>
<organism evidence="12 13">
    <name type="scientific">Candidatus Nomurabacteria bacterium RIFCSPLOWO2_01_FULL_39_17</name>
    <dbReference type="NCBI Taxonomy" id="1801770"/>
    <lineage>
        <taxon>Bacteria</taxon>
        <taxon>Candidatus Nomuraibacteriota</taxon>
    </lineage>
</organism>
<dbReference type="GO" id="GO:0005829">
    <property type="term" value="C:cytosol"/>
    <property type="evidence" value="ECO:0007669"/>
    <property type="project" value="TreeGrafter"/>
</dbReference>
<dbReference type="InterPro" id="IPR025709">
    <property type="entry name" value="Leu_tRNA-synth_edit"/>
</dbReference>
<dbReference type="InterPro" id="IPR009080">
    <property type="entry name" value="tRNAsynth_Ia_anticodon-bd"/>
</dbReference>
<dbReference type="PRINTS" id="PR00985">
    <property type="entry name" value="TRNASYNTHLEU"/>
</dbReference>
<evidence type="ECO:0000256" key="4">
    <source>
        <dbReference type="ARBA" id="ARBA00022741"/>
    </source>
</evidence>
<evidence type="ECO:0000256" key="5">
    <source>
        <dbReference type="ARBA" id="ARBA00022801"/>
    </source>
</evidence>
<comment type="catalytic activity">
    <reaction evidence="9 10">
        <text>tRNA(Leu) + L-leucine + ATP = L-leucyl-tRNA(Leu) + AMP + diphosphate</text>
        <dbReference type="Rhea" id="RHEA:11688"/>
        <dbReference type="Rhea" id="RHEA-COMP:9613"/>
        <dbReference type="Rhea" id="RHEA-COMP:9622"/>
        <dbReference type="ChEBI" id="CHEBI:30616"/>
        <dbReference type="ChEBI" id="CHEBI:33019"/>
        <dbReference type="ChEBI" id="CHEBI:57427"/>
        <dbReference type="ChEBI" id="CHEBI:78442"/>
        <dbReference type="ChEBI" id="CHEBI:78494"/>
        <dbReference type="ChEBI" id="CHEBI:456215"/>
        <dbReference type="EC" id="6.1.1.4"/>
    </reaction>
</comment>
<dbReference type="GO" id="GO:0006429">
    <property type="term" value="P:leucyl-tRNA aminoacylation"/>
    <property type="evidence" value="ECO:0007669"/>
    <property type="project" value="UniProtKB-UniRule"/>
</dbReference>
<comment type="caution">
    <text evidence="12">The sequence shown here is derived from an EMBL/GenBank/DDBJ whole genome shotgun (WGS) entry which is preliminary data.</text>
</comment>
<dbReference type="SUPFAM" id="SSF52374">
    <property type="entry name" value="Nucleotidylyl transferase"/>
    <property type="match status" value="1"/>
</dbReference>
<feature type="short sequence motif" description="'KMSKS' region" evidence="10">
    <location>
        <begin position="757"/>
        <end position="761"/>
    </location>
</feature>
<dbReference type="Pfam" id="PF08264">
    <property type="entry name" value="Anticodon_1"/>
    <property type="match status" value="1"/>
</dbReference>
<dbReference type="EMBL" id="MFUU01000003">
    <property type="protein sequence ID" value="OGI86369.1"/>
    <property type="molecule type" value="Genomic_DNA"/>
</dbReference>
<dbReference type="InterPro" id="IPR000086">
    <property type="entry name" value="NUDIX_hydrolase_dom"/>
</dbReference>
<dbReference type="PROSITE" id="PS51462">
    <property type="entry name" value="NUDIX"/>
    <property type="match status" value="1"/>
</dbReference>
<keyword evidence="3 10" id="KW-0436">Ligase</keyword>
<dbReference type="AlphaFoldDB" id="A0A1F6WWW3"/>
<dbReference type="InterPro" id="IPR013155">
    <property type="entry name" value="M/V/L/I-tRNA-synth_anticd-bd"/>
</dbReference>
<dbReference type="SUPFAM" id="SSF55811">
    <property type="entry name" value="Nudix"/>
    <property type="match status" value="1"/>
</dbReference>
<keyword evidence="7 10" id="KW-0648">Protein biosynthesis</keyword>
<keyword evidence="8 10" id="KW-0030">Aminoacyl-tRNA synthetase</keyword>
<keyword evidence="5" id="KW-0378">Hydrolase</keyword>
<dbReference type="InterPro" id="IPR015797">
    <property type="entry name" value="NUDIX_hydrolase-like_dom_sf"/>
</dbReference>
<evidence type="ECO:0000313" key="12">
    <source>
        <dbReference type="EMBL" id="OGI86369.1"/>
    </source>
</evidence>
<dbReference type="Pfam" id="PF13603">
    <property type="entry name" value="tRNA-synt_1_2"/>
    <property type="match status" value="1"/>
</dbReference>
<dbReference type="STRING" id="1801770.A3A01_00340"/>
<feature type="domain" description="Nudix hydrolase" evidence="11">
    <location>
        <begin position="386"/>
        <end position="520"/>
    </location>
</feature>
<dbReference type="Pfam" id="PF00293">
    <property type="entry name" value="NUDIX"/>
    <property type="match status" value="1"/>
</dbReference>
<protein>
    <recommendedName>
        <fullName evidence="10">Leucine--tRNA ligase</fullName>
        <ecNumber evidence="10">6.1.1.4</ecNumber>
    </recommendedName>
    <alternativeName>
        <fullName evidence="10">Leucyl-tRNA synthetase</fullName>
        <shortName evidence="10">LeuRS</shortName>
    </alternativeName>
</protein>
<dbReference type="SUPFAM" id="SSF50677">
    <property type="entry name" value="ValRS/IleRS/LeuRS editing domain"/>
    <property type="match status" value="1"/>
</dbReference>
<comment type="subcellular location">
    <subcellularLocation>
        <location evidence="10">Cytoplasm</location>
    </subcellularLocation>
</comment>
<dbReference type="FunFam" id="3.40.50.620:FF:000003">
    <property type="entry name" value="Leucine--tRNA ligase"/>
    <property type="match status" value="1"/>
</dbReference>
<dbReference type="Pfam" id="PF00133">
    <property type="entry name" value="tRNA-synt_1"/>
    <property type="match status" value="3"/>
</dbReference>
<evidence type="ECO:0000256" key="8">
    <source>
        <dbReference type="ARBA" id="ARBA00023146"/>
    </source>
</evidence>
<dbReference type="SUPFAM" id="SSF47323">
    <property type="entry name" value="Anticodon-binding domain of a subclass of class I aminoacyl-tRNA synthetases"/>
    <property type="match status" value="1"/>
</dbReference>
<evidence type="ECO:0000256" key="9">
    <source>
        <dbReference type="ARBA" id="ARBA00047469"/>
    </source>
</evidence>
<feature type="binding site" evidence="10">
    <location>
        <position position="760"/>
    </location>
    <ligand>
        <name>ATP</name>
        <dbReference type="ChEBI" id="CHEBI:30616"/>
    </ligand>
</feature>
<dbReference type="PANTHER" id="PTHR43740:SF2">
    <property type="entry name" value="LEUCINE--TRNA LIGASE, MITOCHONDRIAL"/>
    <property type="match status" value="1"/>
</dbReference>
<dbReference type="EC" id="6.1.1.4" evidence="10"/>
<reference evidence="12 13" key="1">
    <citation type="journal article" date="2016" name="Nat. Commun.">
        <title>Thousands of microbial genomes shed light on interconnected biogeochemical processes in an aquifer system.</title>
        <authorList>
            <person name="Anantharaman K."/>
            <person name="Brown C.T."/>
            <person name="Hug L.A."/>
            <person name="Sharon I."/>
            <person name="Castelle C.J."/>
            <person name="Probst A.J."/>
            <person name="Thomas B.C."/>
            <person name="Singh A."/>
            <person name="Wilkins M.J."/>
            <person name="Karaoz U."/>
            <person name="Brodie E.L."/>
            <person name="Williams K.H."/>
            <person name="Hubbard S.S."/>
            <person name="Banfield J.F."/>
        </authorList>
    </citation>
    <scope>NUCLEOTIDE SEQUENCE [LARGE SCALE GENOMIC DNA]</scope>
</reference>
<dbReference type="GO" id="GO:0002161">
    <property type="term" value="F:aminoacyl-tRNA deacylase activity"/>
    <property type="evidence" value="ECO:0007669"/>
    <property type="project" value="InterPro"/>
</dbReference>
<dbReference type="InterPro" id="IPR002300">
    <property type="entry name" value="aa-tRNA-synth_Ia"/>
</dbReference>
<dbReference type="GO" id="GO:0005524">
    <property type="term" value="F:ATP binding"/>
    <property type="evidence" value="ECO:0007669"/>
    <property type="project" value="UniProtKB-UniRule"/>
</dbReference>
<evidence type="ECO:0000259" key="11">
    <source>
        <dbReference type="PROSITE" id="PS51462"/>
    </source>
</evidence>
<comment type="similarity">
    <text evidence="1 10">Belongs to the class-I aminoacyl-tRNA synthetase family.</text>
</comment>
<dbReference type="Gene3D" id="1.10.730.10">
    <property type="entry name" value="Isoleucyl-tRNA Synthetase, Domain 1"/>
    <property type="match status" value="2"/>
</dbReference>
<evidence type="ECO:0000256" key="1">
    <source>
        <dbReference type="ARBA" id="ARBA00005594"/>
    </source>
</evidence>
<dbReference type="PANTHER" id="PTHR43740">
    <property type="entry name" value="LEUCYL-TRNA SYNTHETASE"/>
    <property type="match status" value="1"/>
</dbReference>
<evidence type="ECO:0000256" key="2">
    <source>
        <dbReference type="ARBA" id="ARBA00022490"/>
    </source>
</evidence>
<comment type="caution">
    <text evidence="10">Lacks conserved residue(s) required for the propagation of feature annotation.</text>
</comment>
<dbReference type="PROSITE" id="PS00178">
    <property type="entry name" value="AA_TRNA_LIGASE_I"/>
    <property type="match status" value="1"/>
</dbReference>
<keyword evidence="4 10" id="KW-0547">Nucleotide-binding</keyword>
<dbReference type="HAMAP" id="MF_00049_B">
    <property type="entry name" value="Leu_tRNA_synth_B"/>
    <property type="match status" value="1"/>
</dbReference>
<gene>
    <name evidence="10" type="primary">leuS</name>
    <name evidence="12" type="ORF">A3A01_00340</name>
</gene>
<dbReference type="InterPro" id="IPR014729">
    <property type="entry name" value="Rossmann-like_a/b/a_fold"/>
</dbReference>
<evidence type="ECO:0000313" key="13">
    <source>
        <dbReference type="Proteomes" id="UP000179352"/>
    </source>
</evidence>
<dbReference type="FunFam" id="1.10.730.10:FF:000002">
    <property type="entry name" value="Leucine--tRNA ligase"/>
    <property type="match status" value="1"/>
</dbReference>
<name>A0A1F6WWW3_9BACT</name>